<dbReference type="PANTHER" id="PTHR42715:SF27">
    <property type="entry name" value="BETA-GLUCOSIDASE-RELATED"/>
    <property type="match status" value="1"/>
</dbReference>
<dbReference type="Gene3D" id="3.40.50.1700">
    <property type="entry name" value="Glycoside hydrolase family 3 C-terminal domain"/>
    <property type="match status" value="1"/>
</dbReference>
<gene>
    <name evidence="7" type="ORF">CTRG_02132</name>
</gene>
<organism evidence="7 8">
    <name type="scientific">Candida tropicalis (strain ATCC MYA-3404 / T1)</name>
    <name type="common">Yeast</name>
    <dbReference type="NCBI Taxonomy" id="294747"/>
    <lineage>
        <taxon>Eukaryota</taxon>
        <taxon>Fungi</taxon>
        <taxon>Dikarya</taxon>
        <taxon>Ascomycota</taxon>
        <taxon>Saccharomycotina</taxon>
        <taxon>Pichiomycetes</taxon>
        <taxon>Debaryomycetaceae</taxon>
        <taxon>Candida/Lodderomyces clade</taxon>
        <taxon>Candida</taxon>
    </lineage>
</organism>
<dbReference type="RefSeq" id="XP_002547835.1">
    <property type="nucleotide sequence ID" value="XM_002547789.1"/>
</dbReference>
<evidence type="ECO:0000256" key="3">
    <source>
        <dbReference type="ARBA" id="ARBA00012744"/>
    </source>
</evidence>
<evidence type="ECO:0000313" key="8">
    <source>
        <dbReference type="Proteomes" id="UP000002037"/>
    </source>
</evidence>
<evidence type="ECO:0000256" key="2">
    <source>
        <dbReference type="ARBA" id="ARBA00005336"/>
    </source>
</evidence>
<dbReference type="Proteomes" id="UP000002037">
    <property type="component" value="Unassembled WGS sequence"/>
</dbReference>
<dbReference type="HOGENOM" id="CLU_004542_4_0_1"/>
<dbReference type="InterPro" id="IPR037524">
    <property type="entry name" value="PA14/GLEYA"/>
</dbReference>
<dbReference type="InterPro" id="IPR001764">
    <property type="entry name" value="Glyco_hydro_3_N"/>
</dbReference>
<keyword evidence="8" id="KW-1185">Reference proteome</keyword>
<comment type="catalytic activity">
    <reaction evidence="1">
        <text>Hydrolysis of terminal, non-reducing beta-D-glucosyl residues with release of beta-D-glucose.</text>
        <dbReference type="EC" id="3.2.1.21"/>
    </reaction>
</comment>
<dbReference type="Pfam" id="PF00933">
    <property type="entry name" value="Glyco_hydro_3"/>
    <property type="match status" value="1"/>
</dbReference>
<dbReference type="InterPro" id="IPR050288">
    <property type="entry name" value="Cellulose_deg_GH3"/>
</dbReference>
<dbReference type="FunFam" id="2.60.40.10:FF:000495">
    <property type="entry name" value="Periplasmic beta-glucosidase"/>
    <property type="match status" value="1"/>
</dbReference>
<dbReference type="InterPro" id="IPR036881">
    <property type="entry name" value="Glyco_hydro_3_C_sf"/>
</dbReference>
<dbReference type="SUPFAM" id="SSF52279">
    <property type="entry name" value="Beta-D-glucan exohydrolase, C-terminal domain"/>
    <property type="match status" value="1"/>
</dbReference>
<dbReference type="Pfam" id="PF14310">
    <property type="entry name" value="Fn3-like"/>
    <property type="match status" value="1"/>
</dbReference>
<evidence type="ECO:0000256" key="4">
    <source>
        <dbReference type="ARBA" id="ARBA00022801"/>
    </source>
</evidence>
<dbReference type="GeneID" id="8296266"/>
<protein>
    <recommendedName>
        <fullName evidence="3">beta-glucosidase</fullName>
        <ecNumber evidence="3">3.2.1.21</ecNumber>
    </recommendedName>
</protein>
<dbReference type="PRINTS" id="PR00133">
    <property type="entry name" value="GLHYDRLASE3"/>
</dbReference>
<evidence type="ECO:0000313" key="7">
    <source>
        <dbReference type="EMBL" id="EER33314.1"/>
    </source>
</evidence>
<evidence type="ECO:0000256" key="1">
    <source>
        <dbReference type="ARBA" id="ARBA00000448"/>
    </source>
</evidence>
<feature type="domain" description="PA14" evidence="6">
    <location>
        <begin position="400"/>
        <end position="559"/>
    </location>
</feature>
<dbReference type="eggNOG" id="ENOG502QR4D">
    <property type="taxonomic scope" value="Eukaryota"/>
</dbReference>
<dbReference type="Pfam" id="PF01915">
    <property type="entry name" value="Glyco_hydro_3_C"/>
    <property type="match status" value="1"/>
</dbReference>
<dbReference type="Gene3D" id="2.60.40.10">
    <property type="entry name" value="Immunoglobulins"/>
    <property type="match status" value="1"/>
</dbReference>
<dbReference type="AlphaFoldDB" id="C5M9H0"/>
<dbReference type="EMBL" id="GG692397">
    <property type="protein sequence ID" value="EER33314.1"/>
    <property type="molecule type" value="Genomic_DNA"/>
</dbReference>
<reference evidence="7 8" key="1">
    <citation type="journal article" date="2009" name="Nature">
        <title>Evolution of pathogenicity and sexual reproduction in eight Candida genomes.</title>
        <authorList>
            <person name="Butler G."/>
            <person name="Rasmussen M.D."/>
            <person name="Lin M.F."/>
            <person name="Santos M.A."/>
            <person name="Sakthikumar S."/>
            <person name="Munro C.A."/>
            <person name="Rheinbay E."/>
            <person name="Grabherr M."/>
            <person name="Forche A."/>
            <person name="Reedy J.L."/>
            <person name="Agrafioti I."/>
            <person name="Arnaud M.B."/>
            <person name="Bates S."/>
            <person name="Brown A.J."/>
            <person name="Brunke S."/>
            <person name="Costanzo M.C."/>
            <person name="Fitzpatrick D.A."/>
            <person name="de Groot P.W."/>
            <person name="Harris D."/>
            <person name="Hoyer L.L."/>
            <person name="Hube B."/>
            <person name="Klis F.M."/>
            <person name="Kodira C."/>
            <person name="Lennard N."/>
            <person name="Logue M.E."/>
            <person name="Martin R."/>
            <person name="Neiman A.M."/>
            <person name="Nikolaou E."/>
            <person name="Quail M.A."/>
            <person name="Quinn J."/>
            <person name="Santos M.C."/>
            <person name="Schmitzberger F.F."/>
            <person name="Sherlock G."/>
            <person name="Shah P."/>
            <person name="Silverstein K.A."/>
            <person name="Skrzypek M.S."/>
            <person name="Soll D."/>
            <person name="Staggs R."/>
            <person name="Stansfield I."/>
            <person name="Stumpf M.P."/>
            <person name="Sudbery P.E."/>
            <person name="Srikantha T."/>
            <person name="Zeng Q."/>
            <person name="Berman J."/>
            <person name="Berriman M."/>
            <person name="Heitman J."/>
            <person name="Gow N.A."/>
            <person name="Lorenz M.C."/>
            <person name="Birren B.W."/>
            <person name="Kellis M."/>
            <person name="Cuomo C.A."/>
        </authorList>
    </citation>
    <scope>NUCLEOTIDE SEQUENCE [LARGE SCALE GENOMIC DNA]</scope>
    <source>
        <strain evidence="8">ATCC MYA-3404 / T1</strain>
    </source>
</reference>
<dbReference type="SMART" id="SM01217">
    <property type="entry name" value="Fn3_like"/>
    <property type="match status" value="1"/>
</dbReference>
<evidence type="ECO:0000259" key="6">
    <source>
        <dbReference type="PROSITE" id="PS51820"/>
    </source>
</evidence>
<dbReference type="InterPro" id="IPR002772">
    <property type="entry name" value="Glyco_hydro_3_C"/>
</dbReference>
<keyword evidence="5" id="KW-0326">Glycosidase</keyword>
<keyword evidence="4" id="KW-0378">Hydrolase</keyword>
<dbReference type="OrthoDB" id="47059at2759"/>
<dbReference type="InterPro" id="IPR011658">
    <property type="entry name" value="PA14_dom"/>
</dbReference>
<dbReference type="Pfam" id="PF07691">
    <property type="entry name" value="PA14"/>
    <property type="match status" value="1"/>
</dbReference>
<dbReference type="KEGG" id="ctp:CTRG_02132"/>
<dbReference type="STRING" id="294747.C5M9H0"/>
<dbReference type="SMART" id="SM00758">
    <property type="entry name" value="PA14"/>
    <property type="match status" value="1"/>
</dbReference>
<dbReference type="EC" id="3.2.1.21" evidence="3"/>
<comment type="similarity">
    <text evidence="2">Belongs to the glycosyl hydrolase 3 family.</text>
</comment>
<dbReference type="InterPro" id="IPR026891">
    <property type="entry name" value="Fn3-like"/>
</dbReference>
<dbReference type="InterPro" id="IPR036962">
    <property type="entry name" value="Glyco_hydro_3_N_sf"/>
</dbReference>
<dbReference type="PANTHER" id="PTHR42715">
    <property type="entry name" value="BETA-GLUCOSIDASE"/>
    <property type="match status" value="1"/>
</dbReference>
<dbReference type="GO" id="GO:0009251">
    <property type="term" value="P:glucan catabolic process"/>
    <property type="evidence" value="ECO:0007669"/>
    <property type="project" value="TreeGrafter"/>
</dbReference>
<dbReference type="PROSITE" id="PS51820">
    <property type="entry name" value="PA14"/>
    <property type="match status" value="1"/>
</dbReference>
<dbReference type="Gene3D" id="3.20.20.300">
    <property type="entry name" value="Glycoside hydrolase, family 3, N-terminal domain"/>
    <property type="match status" value="1"/>
</dbReference>
<dbReference type="GO" id="GO:0008422">
    <property type="term" value="F:beta-glucosidase activity"/>
    <property type="evidence" value="ECO:0007669"/>
    <property type="project" value="UniProtKB-EC"/>
</dbReference>
<dbReference type="SUPFAM" id="SSF51445">
    <property type="entry name" value="(Trans)glycosidases"/>
    <property type="match status" value="1"/>
</dbReference>
<dbReference type="VEuPathDB" id="FungiDB:CTRG_02132"/>
<dbReference type="InterPro" id="IPR017853">
    <property type="entry name" value="GH"/>
</dbReference>
<sequence length="837" mass="93132">MASIDIDKLINELTLDEKISLLAGKDFWHTFPIPSKSIPSLRFSDGPNGIRGTKFFDSVPSGCFPCGTGLSSTFDKDLLIKAGELMAIEAKHKGSHVILGPTMNIQRGPLGGRGFESFSEDPYLTGKSASFIVQGIESLGIGSTPKHFICNDLENERNSSDSILTPRAFREIYLEPFRILFKDISPSCLMTSYNKVNGVHMSQNKEILEGIVRNEWGWKDGLIMSDWFGTFTSKEALEAGLDLEMPGPAVFRRNDEIGHMIKTKELNIKVLNERVRNVLTLIKKLSESSGVPENAPEDTDNNTPETRKLLRKLAQDSIVLLKNEDNLLPLQKDDSIAVIGPNAKAAVYCGGGSASLRAYYTTNPFDSICEKLSSTPKYTVGCHNHKFLPGLGEQVINPRTGKKGYSMKFYKEPKGTDNRTLIDDHDLDLSNFHLVDYYNDKAKDGLYYIDFECEFTPDETAEYLFGLTVVGTAQLFIDGKLVVDNKTKQTKGESFFNCGTIEEQGSMKLIKDKTYKITIEFGSAPTYTLGNKGAEYFGGGINLGMIKVIDAQKELEHAIELAKSVDKVVLCVGLNGEWEAESYDREHMKLEGLQEELITSIIKANPNTIIVNQSGTPVEFPQLENYKSLIHCWYGGNEAGNAIADVLFGDVNPNGKLSLTFPIRGIDNPTYLNFKTERGRVLYGEDIFVGYRYYEKLQRKVAFPFGFGLSYTKFEMKNLQVDVVDNGDNVKVSVEVANIGDVAGSEVVQVYVSKLETDVIRPVKELKGFDKVELTPGESKTVEIVLPIKYSVAFFDEYAEEWSVQSGEYQILVGNSSDNTPLIGSFKVDKDYFWTGL</sequence>
<evidence type="ECO:0000256" key="5">
    <source>
        <dbReference type="ARBA" id="ARBA00023295"/>
    </source>
</evidence>
<proteinExistence type="inferred from homology"/>
<dbReference type="InterPro" id="IPR013783">
    <property type="entry name" value="Ig-like_fold"/>
</dbReference>
<dbReference type="Gene3D" id="2.60.120.260">
    <property type="entry name" value="Galactose-binding domain-like"/>
    <property type="match status" value="1"/>
</dbReference>
<accession>C5M9H0</accession>
<name>C5M9H0_CANTT</name>